<accession>C7R4X5</accession>
<dbReference type="AlphaFoldDB" id="C7R4X5"/>
<dbReference type="GO" id="GO:0033194">
    <property type="term" value="P:response to hydroperoxide"/>
    <property type="evidence" value="ECO:0007669"/>
    <property type="project" value="TreeGrafter"/>
</dbReference>
<organism evidence="1 2">
    <name type="scientific">Jonesia denitrificans (strain ATCC 14870 / DSM 20603 / BCRC 15368 / CIP 55.134 / JCM 11481 / NBRC 15587 / NCTC 10816 / Prevot 55134)</name>
    <name type="common">Listeria denitrificans</name>
    <dbReference type="NCBI Taxonomy" id="471856"/>
    <lineage>
        <taxon>Bacteria</taxon>
        <taxon>Bacillati</taxon>
        <taxon>Actinomycetota</taxon>
        <taxon>Actinomycetes</taxon>
        <taxon>Micrococcales</taxon>
        <taxon>Jonesiaceae</taxon>
        <taxon>Jonesia</taxon>
    </lineage>
</organism>
<dbReference type="InterPro" id="IPR005583">
    <property type="entry name" value="YaaA"/>
</dbReference>
<dbReference type="Pfam" id="PF03883">
    <property type="entry name" value="H2O2_YaaD"/>
    <property type="match status" value="1"/>
</dbReference>
<protein>
    <submittedName>
        <fullName evidence="1">Uncharacterized protein</fullName>
    </submittedName>
</protein>
<dbReference type="PANTHER" id="PTHR30283:SF4">
    <property type="entry name" value="PEROXIDE STRESS RESISTANCE PROTEIN YAAA"/>
    <property type="match status" value="1"/>
</dbReference>
<keyword evidence="2" id="KW-1185">Reference proteome</keyword>
<evidence type="ECO:0000313" key="1">
    <source>
        <dbReference type="EMBL" id="ACV09145.1"/>
    </source>
</evidence>
<dbReference type="HOGENOM" id="CLU_071581_0_0_11"/>
<dbReference type="PANTHER" id="PTHR30283">
    <property type="entry name" value="PEROXIDE STRESS RESPONSE PROTEIN YAAA"/>
    <property type="match status" value="1"/>
</dbReference>
<sequence>MVLILLPPSEGKTPAPSGAPVDLDSLVAPQLWAPRSEVLHQLRRVSAQPDALSALGVGPSLAGDVARNITLADEPAGPAAQVYTGVLYTAAHLNSLPAHARVRAHDSVLTLSALWGLVRPDDRIPAYRLSMATKLGSLGALAAYWRPHLAPILEERCAGDVMIDARSAAYANAWKPPQSASTQWVTVKAFTEINGVRKAVSHNAKHARGVLTHHLLTRTEAAPTTADEVAQAASTCDHFLDVTLRQGPGVSWTLELLVPSPTQ</sequence>
<gene>
    <name evidence="1" type="ordered locus">Jden_1496</name>
</gene>
<dbReference type="GO" id="GO:0005829">
    <property type="term" value="C:cytosol"/>
    <property type="evidence" value="ECO:0007669"/>
    <property type="project" value="TreeGrafter"/>
</dbReference>
<reference evidence="1 2" key="1">
    <citation type="journal article" date="2009" name="Stand. Genomic Sci.">
        <title>Complete genome sequence of Jonesia denitrificans type strain (Prevot 55134).</title>
        <authorList>
            <person name="Pukall R."/>
            <person name="Gehrich-Schroter G."/>
            <person name="Lapidus A."/>
            <person name="Nolan M."/>
            <person name="Glavina Del Rio T."/>
            <person name="Lucas S."/>
            <person name="Chen F."/>
            <person name="Tice H."/>
            <person name="Pitluck S."/>
            <person name="Cheng J.F."/>
            <person name="Copeland A."/>
            <person name="Saunders E."/>
            <person name="Brettin T."/>
            <person name="Detter J.C."/>
            <person name="Bruce D."/>
            <person name="Goodwin L."/>
            <person name="Pati A."/>
            <person name="Ivanova N."/>
            <person name="Mavromatis K."/>
            <person name="Ovchinnikova G."/>
            <person name="Chen A."/>
            <person name="Palaniappan K."/>
            <person name="Land M."/>
            <person name="Hauser L."/>
            <person name="Chang Y.J."/>
            <person name="Jeffries C.D."/>
            <person name="Chain P."/>
            <person name="Goker M."/>
            <person name="Bristow J."/>
            <person name="Eisen J.A."/>
            <person name="Markowitz V."/>
            <person name="Hugenholtz P."/>
            <person name="Kyrpides N.C."/>
            <person name="Klenk H.P."/>
            <person name="Han C."/>
        </authorList>
    </citation>
    <scope>NUCLEOTIDE SEQUENCE [LARGE SCALE GENOMIC DNA]</scope>
    <source>
        <strain evidence="2">ATCC 14870 / DSM 20603 / BCRC 15368 / CIP 55.134 / JCM 11481 / NBRC 15587 / NCTC 10816 / Prevot 55134</strain>
    </source>
</reference>
<dbReference type="KEGG" id="jde:Jden_1496"/>
<name>C7R4X5_JONDD</name>
<dbReference type="Proteomes" id="UP000000628">
    <property type="component" value="Chromosome"/>
</dbReference>
<evidence type="ECO:0000313" key="2">
    <source>
        <dbReference type="Proteomes" id="UP000000628"/>
    </source>
</evidence>
<dbReference type="eggNOG" id="COG3022">
    <property type="taxonomic scope" value="Bacteria"/>
</dbReference>
<dbReference type="EMBL" id="CP001706">
    <property type="protein sequence ID" value="ACV09145.1"/>
    <property type="molecule type" value="Genomic_DNA"/>
</dbReference>
<proteinExistence type="predicted"/>